<accession>A0A133KJA8</accession>
<evidence type="ECO:0000313" key="2">
    <source>
        <dbReference type="Proteomes" id="UP000070376"/>
    </source>
</evidence>
<gene>
    <name evidence="1" type="ORF">HMPREF3213_02544</name>
</gene>
<reference evidence="2" key="1">
    <citation type="submission" date="2016-01" db="EMBL/GenBank/DDBJ databases">
        <authorList>
            <person name="Mitreva M."/>
            <person name="Pepin K.H."/>
            <person name="Mihindukulasuriya K.A."/>
            <person name="Fulton R."/>
            <person name="Fronick C."/>
            <person name="O'Laughlin M."/>
            <person name="Miner T."/>
            <person name="Herter B."/>
            <person name="Rosa B.A."/>
            <person name="Cordes M."/>
            <person name="Tomlinson C."/>
            <person name="Wollam A."/>
            <person name="Palsikar V.B."/>
            <person name="Mardis E.R."/>
            <person name="Wilson R.K."/>
        </authorList>
    </citation>
    <scope>NUCLEOTIDE SEQUENCE [LARGE SCALE GENOMIC DNA]</scope>
    <source>
        <strain evidence="2">GED7749B</strain>
    </source>
</reference>
<name>A0A133KJA8_HEYCO</name>
<dbReference type="RefSeq" id="WP_061086995.1">
    <property type="nucleotide sequence ID" value="NZ_KQ955879.1"/>
</dbReference>
<sequence length="110" mass="12723">MIEVITYADITVRLPEKNHYEAFIKELFAKLEPHIKSEQIISISKPNINPDNMAIESSVLAKLMLYIPEKTPGLKVEEYIDDIVPFLKRHIPKCDKVASTKIVQMKRMIE</sequence>
<dbReference type="Proteomes" id="UP000070376">
    <property type="component" value="Unassembled WGS sequence"/>
</dbReference>
<organism evidence="1 2">
    <name type="scientific">Heyndrickxia coagulans</name>
    <name type="common">Weizmannia coagulans</name>
    <dbReference type="NCBI Taxonomy" id="1398"/>
    <lineage>
        <taxon>Bacteria</taxon>
        <taxon>Bacillati</taxon>
        <taxon>Bacillota</taxon>
        <taxon>Bacilli</taxon>
        <taxon>Bacillales</taxon>
        <taxon>Bacillaceae</taxon>
        <taxon>Heyndrickxia</taxon>
    </lineage>
</organism>
<dbReference type="EMBL" id="LRPN01000113">
    <property type="protein sequence ID" value="KWZ79671.1"/>
    <property type="molecule type" value="Genomic_DNA"/>
</dbReference>
<protein>
    <submittedName>
        <fullName evidence="1">Uncharacterized protein</fullName>
    </submittedName>
</protein>
<proteinExistence type="predicted"/>
<evidence type="ECO:0000313" key="1">
    <source>
        <dbReference type="EMBL" id="KWZ79671.1"/>
    </source>
</evidence>
<dbReference type="AlphaFoldDB" id="A0A133KJA8"/>
<dbReference type="PATRIC" id="fig|1398.22.peg.2546"/>
<comment type="caution">
    <text evidence="1">The sequence shown here is derived from an EMBL/GenBank/DDBJ whole genome shotgun (WGS) entry which is preliminary data.</text>
</comment>